<dbReference type="PANTHER" id="PTHR21354:SF0">
    <property type="entry name" value="ZINC FINGER PROTEIN 511"/>
    <property type="match status" value="1"/>
</dbReference>
<dbReference type="InParanoid" id="A0A074YIL3"/>
<dbReference type="PANTHER" id="PTHR21354">
    <property type="entry name" value="ZINC FINGER PROTEIN 511"/>
    <property type="match status" value="1"/>
</dbReference>
<keyword evidence="4" id="KW-1185">Reference proteome</keyword>
<dbReference type="InterPro" id="IPR013087">
    <property type="entry name" value="Znf_C2H2_type"/>
</dbReference>
<evidence type="ECO:0000313" key="3">
    <source>
        <dbReference type="EMBL" id="KEQ93932.1"/>
    </source>
</evidence>
<dbReference type="SMART" id="SM00355">
    <property type="entry name" value="ZnF_C2H2"/>
    <property type="match status" value="2"/>
</dbReference>
<dbReference type="OMA" id="CMTPQKR"/>
<dbReference type="RefSeq" id="XP_013342301.1">
    <property type="nucleotide sequence ID" value="XM_013486847.1"/>
</dbReference>
<feature type="region of interest" description="Disordered" evidence="1">
    <location>
        <begin position="1"/>
        <end position="33"/>
    </location>
</feature>
<name>A0A074YIL3_AURSE</name>
<protein>
    <recommendedName>
        <fullName evidence="2">C2H2-type domain-containing protein</fullName>
    </recommendedName>
</protein>
<gene>
    <name evidence="3" type="ORF">AUEXF2481DRAFT_31004</name>
</gene>
<dbReference type="OrthoDB" id="18440at2759"/>
<dbReference type="EMBL" id="KL584764">
    <property type="protein sequence ID" value="KEQ93932.1"/>
    <property type="molecule type" value="Genomic_DNA"/>
</dbReference>
<dbReference type="InterPro" id="IPR039258">
    <property type="entry name" value="ZNF511"/>
</dbReference>
<organism evidence="3 4">
    <name type="scientific">Aureobasidium subglaciale (strain EXF-2481)</name>
    <name type="common">Aureobasidium pullulans var. subglaciale</name>
    <dbReference type="NCBI Taxonomy" id="1043005"/>
    <lineage>
        <taxon>Eukaryota</taxon>
        <taxon>Fungi</taxon>
        <taxon>Dikarya</taxon>
        <taxon>Ascomycota</taxon>
        <taxon>Pezizomycotina</taxon>
        <taxon>Dothideomycetes</taxon>
        <taxon>Dothideomycetidae</taxon>
        <taxon>Dothideales</taxon>
        <taxon>Saccotheciaceae</taxon>
        <taxon>Aureobasidium</taxon>
    </lineage>
</organism>
<feature type="domain" description="C2H2-type" evidence="2">
    <location>
        <begin position="75"/>
        <end position="96"/>
    </location>
</feature>
<evidence type="ECO:0000313" key="4">
    <source>
        <dbReference type="Proteomes" id="UP000030641"/>
    </source>
</evidence>
<dbReference type="Proteomes" id="UP000030641">
    <property type="component" value="Unassembled WGS sequence"/>
</dbReference>
<dbReference type="PROSITE" id="PS00028">
    <property type="entry name" value="ZINC_FINGER_C2H2_1"/>
    <property type="match status" value="1"/>
</dbReference>
<evidence type="ECO:0000256" key="1">
    <source>
        <dbReference type="SAM" id="MobiDB-lite"/>
    </source>
</evidence>
<accession>A0A074YIL3</accession>
<feature type="compositionally biased region" description="Basic and acidic residues" evidence="1">
    <location>
        <begin position="1"/>
        <end position="15"/>
    </location>
</feature>
<dbReference type="GeneID" id="25364326"/>
<dbReference type="STRING" id="1043005.A0A074YIL3"/>
<proteinExistence type="predicted"/>
<evidence type="ECO:0000259" key="2">
    <source>
        <dbReference type="PROSITE" id="PS00028"/>
    </source>
</evidence>
<reference evidence="3 4" key="1">
    <citation type="journal article" date="2014" name="BMC Genomics">
        <title>Genome sequencing of four Aureobasidium pullulans varieties: biotechnological potential, stress tolerance, and description of new species.</title>
        <authorList>
            <person name="Gostin Ar C."/>
            <person name="Ohm R.A."/>
            <person name="Kogej T."/>
            <person name="Sonjak S."/>
            <person name="Turk M."/>
            <person name="Zajc J."/>
            <person name="Zalar P."/>
            <person name="Grube M."/>
            <person name="Sun H."/>
            <person name="Han J."/>
            <person name="Sharma A."/>
            <person name="Chiniquy J."/>
            <person name="Ngan C.Y."/>
            <person name="Lipzen A."/>
            <person name="Barry K."/>
            <person name="Grigoriev I.V."/>
            <person name="Gunde-Cimerman N."/>
        </authorList>
    </citation>
    <scope>NUCLEOTIDE SEQUENCE [LARGE SCALE GENOMIC DNA]</scope>
    <source>
        <strain evidence="3 4">EXF-2481</strain>
    </source>
</reference>
<dbReference type="AlphaFoldDB" id="A0A074YIL3"/>
<dbReference type="HOGENOM" id="CLU_055660_1_0_1"/>
<sequence length="235" mass="26550">MSKRTRQDSSDDCHRSSSPVDESSLPPGKYAQLDHSTAPDASTFITCMLPPHDPVNFSTYHDYEAHYHKTHVNRCLDCGKNFPTDHFLSLHIAERHDAINLVKRDRGDKIYRCFVEDCDKVCRTPHKRRMHLVDKHMFPQDFDFYIVNHGSDNRTSLLLGNTKAHAKKQNATASQKAVTKNTAEDADGLHVMNSSQGGDRDVSMDVVVESMAALRFVPKSVTFGRSRQRGGFSET</sequence>